<dbReference type="PANTHER" id="PTHR48438:SF1">
    <property type="entry name" value="ALPHA-(1,3)-FUCOSYLTRANSFERASE C-RELATED"/>
    <property type="match status" value="1"/>
</dbReference>
<evidence type="ECO:0000256" key="5">
    <source>
        <dbReference type="ARBA" id="ARBA00022679"/>
    </source>
</evidence>
<dbReference type="STRING" id="6573.A0A210QEL1"/>
<protein>
    <recommendedName>
        <fullName evidence="12">Fucosyltransferase</fullName>
        <ecNumber evidence="12">2.4.1.-</ecNumber>
    </recommendedName>
</protein>
<name>A0A210QEL1_MIZYE</name>
<dbReference type="GO" id="GO:0008417">
    <property type="term" value="F:fucosyltransferase activity"/>
    <property type="evidence" value="ECO:0007669"/>
    <property type="project" value="InterPro"/>
</dbReference>
<evidence type="ECO:0000313" key="16">
    <source>
        <dbReference type="Proteomes" id="UP000242188"/>
    </source>
</evidence>
<keyword evidence="4 12" id="KW-0328">Glycosyltransferase</keyword>
<evidence type="ECO:0000256" key="7">
    <source>
        <dbReference type="ARBA" id="ARBA00022968"/>
    </source>
</evidence>
<dbReference type="InterPro" id="IPR055270">
    <property type="entry name" value="Glyco_tran_10_C"/>
</dbReference>
<dbReference type="OrthoDB" id="427096at2759"/>
<evidence type="ECO:0000256" key="12">
    <source>
        <dbReference type="RuleBase" id="RU003832"/>
    </source>
</evidence>
<dbReference type="InterPro" id="IPR031481">
    <property type="entry name" value="Glyco_tran_10_N"/>
</dbReference>
<evidence type="ECO:0000256" key="2">
    <source>
        <dbReference type="ARBA" id="ARBA00004922"/>
    </source>
</evidence>
<evidence type="ECO:0000256" key="11">
    <source>
        <dbReference type="ARBA" id="ARBA00023180"/>
    </source>
</evidence>
<dbReference type="EC" id="2.4.1.-" evidence="12"/>
<evidence type="ECO:0000256" key="9">
    <source>
        <dbReference type="ARBA" id="ARBA00023034"/>
    </source>
</evidence>
<evidence type="ECO:0000259" key="14">
    <source>
        <dbReference type="Pfam" id="PF17039"/>
    </source>
</evidence>
<dbReference type="Pfam" id="PF17039">
    <property type="entry name" value="Glyco_tran_10_N"/>
    <property type="match status" value="1"/>
</dbReference>
<feature type="transmembrane region" description="Helical" evidence="12">
    <location>
        <begin position="9"/>
        <end position="31"/>
    </location>
</feature>
<sequence>MLTSVNTSLFVMATVLLMIFIASSVLTYIIIESEGMSVLPKMMSVHGMPQPRQVHMHFYNPPEWFSRYNVFRGCPSNCSMSVGRGQDYYDKDVVIFFGPRLGPKPVKKRRGQIWVLHGKEAPPQHNHIQKWKRLFNWTMTYRRDSDFPHMYGEFRTVPNPSARLPNTTFKFASVHNSTMPPKPKNKAHPTAWFVSHCQTQSKRKEYVTALRNTHAVDIFGVCGTSRCARGKEHGCLTPYKFYLSFENSLCRDYITEKTFKIFQNEFDTVPITRGIGGHYSLYLPPESFIDTSNYKNIDQLGHFLNHLNKNETLYLKYFKWRRHYQPRSDAYYSFCELCNRMHRPDVYTRYRRLYDDIHQWFFGSPNVTICKTPTDLRR</sequence>
<keyword evidence="6 12" id="KW-0812">Transmembrane</keyword>
<keyword evidence="8 12" id="KW-1133">Transmembrane helix</keyword>
<keyword evidence="9 12" id="KW-0333">Golgi apparatus</keyword>
<comment type="caution">
    <text evidence="15">The sequence shown here is derived from an EMBL/GenBank/DDBJ whole genome shotgun (WGS) entry which is preliminary data.</text>
</comment>
<dbReference type="PANTHER" id="PTHR48438">
    <property type="entry name" value="ALPHA-(1,3)-FUCOSYLTRANSFERASE C-RELATED"/>
    <property type="match status" value="1"/>
</dbReference>
<proteinExistence type="inferred from homology"/>
<keyword evidence="11" id="KW-0325">Glycoprotein</keyword>
<evidence type="ECO:0000256" key="6">
    <source>
        <dbReference type="ARBA" id="ARBA00022692"/>
    </source>
</evidence>
<dbReference type="Proteomes" id="UP000242188">
    <property type="component" value="Unassembled WGS sequence"/>
</dbReference>
<keyword evidence="5 12" id="KW-0808">Transferase</keyword>
<dbReference type="EMBL" id="NEDP02004030">
    <property type="protein sequence ID" value="OWF47138.1"/>
    <property type="molecule type" value="Genomic_DNA"/>
</dbReference>
<dbReference type="GO" id="GO:0000139">
    <property type="term" value="C:Golgi membrane"/>
    <property type="evidence" value="ECO:0007669"/>
    <property type="project" value="UniProtKB-SubCell"/>
</dbReference>
<dbReference type="InterPro" id="IPR001503">
    <property type="entry name" value="Glyco_trans_10"/>
</dbReference>
<gene>
    <name evidence="15" type="ORF">KP79_PYT07146</name>
</gene>
<evidence type="ECO:0000256" key="1">
    <source>
        <dbReference type="ARBA" id="ARBA00004323"/>
    </source>
</evidence>
<dbReference type="UniPathway" id="UPA00378"/>
<dbReference type="AlphaFoldDB" id="A0A210QEL1"/>
<keyword evidence="16" id="KW-1185">Reference proteome</keyword>
<dbReference type="InterPro" id="IPR038577">
    <property type="entry name" value="GT10-like_C_sf"/>
</dbReference>
<organism evidence="15 16">
    <name type="scientific">Mizuhopecten yessoensis</name>
    <name type="common">Japanese scallop</name>
    <name type="synonym">Patinopecten yessoensis</name>
    <dbReference type="NCBI Taxonomy" id="6573"/>
    <lineage>
        <taxon>Eukaryota</taxon>
        <taxon>Metazoa</taxon>
        <taxon>Spiralia</taxon>
        <taxon>Lophotrochozoa</taxon>
        <taxon>Mollusca</taxon>
        <taxon>Bivalvia</taxon>
        <taxon>Autobranchia</taxon>
        <taxon>Pteriomorphia</taxon>
        <taxon>Pectinida</taxon>
        <taxon>Pectinoidea</taxon>
        <taxon>Pectinidae</taxon>
        <taxon>Mizuhopecten</taxon>
    </lineage>
</organism>
<dbReference type="Gene3D" id="3.40.50.11660">
    <property type="entry name" value="Glycosyl transferase family 10, C-terminal domain"/>
    <property type="match status" value="1"/>
</dbReference>
<comment type="similarity">
    <text evidence="3 12">Belongs to the glycosyltransferase 10 family.</text>
</comment>
<dbReference type="Pfam" id="PF00852">
    <property type="entry name" value="Glyco_transf_10"/>
    <property type="match status" value="1"/>
</dbReference>
<feature type="domain" description="Fucosyltransferase C-terminal" evidence="13">
    <location>
        <begin position="184"/>
        <end position="360"/>
    </location>
</feature>
<dbReference type="SUPFAM" id="SSF53756">
    <property type="entry name" value="UDP-Glycosyltransferase/glycogen phosphorylase"/>
    <property type="match status" value="1"/>
</dbReference>
<evidence type="ECO:0000259" key="13">
    <source>
        <dbReference type="Pfam" id="PF00852"/>
    </source>
</evidence>
<comment type="subcellular location">
    <subcellularLocation>
        <location evidence="1">Golgi apparatus membrane</location>
        <topology evidence="1">Single-pass type II membrane protein</topology>
    </subcellularLocation>
    <subcellularLocation>
        <location evidence="12">Golgi apparatus</location>
        <location evidence="12">Golgi stack membrane</location>
        <topology evidence="12">Single-pass type II membrane protein</topology>
    </subcellularLocation>
</comment>
<evidence type="ECO:0000256" key="3">
    <source>
        <dbReference type="ARBA" id="ARBA00008919"/>
    </source>
</evidence>
<dbReference type="FunFam" id="3.40.50.11660:FF:000002">
    <property type="entry name" value="Alpha-(1,3)-fucosyltransferase"/>
    <property type="match status" value="1"/>
</dbReference>
<accession>A0A210QEL1</accession>
<evidence type="ECO:0000313" key="15">
    <source>
        <dbReference type="EMBL" id="OWF47138.1"/>
    </source>
</evidence>
<keyword evidence="10 12" id="KW-0472">Membrane</keyword>
<evidence type="ECO:0000256" key="4">
    <source>
        <dbReference type="ARBA" id="ARBA00022676"/>
    </source>
</evidence>
<comment type="pathway">
    <text evidence="2">Protein modification; protein glycosylation.</text>
</comment>
<reference evidence="15 16" key="1">
    <citation type="journal article" date="2017" name="Nat. Ecol. Evol.">
        <title>Scallop genome provides insights into evolution of bilaterian karyotype and development.</title>
        <authorList>
            <person name="Wang S."/>
            <person name="Zhang J."/>
            <person name="Jiao W."/>
            <person name="Li J."/>
            <person name="Xun X."/>
            <person name="Sun Y."/>
            <person name="Guo X."/>
            <person name="Huan P."/>
            <person name="Dong B."/>
            <person name="Zhang L."/>
            <person name="Hu X."/>
            <person name="Sun X."/>
            <person name="Wang J."/>
            <person name="Zhao C."/>
            <person name="Wang Y."/>
            <person name="Wang D."/>
            <person name="Huang X."/>
            <person name="Wang R."/>
            <person name="Lv J."/>
            <person name="Li Y."/>
            <person name="Zhang Z."/>
            <person name="Liu B."/>
            <person name="Lu W."/>
            <person name="Hui Y."/>
            <person name="Liang J."/>
            <person name="Zhou Z."/>
            <person name="Hou R."/>
            <person name="Li X."/>
            <person name="Liu Y."/>
            <person name="Li H."/>
            <person name="Ning X."/>
            <person name="Lin Y."/>
            <person name="Zhao L."/>
            <person name="Xing Q."/>
            <person name="Dou J."/>
            <person name="Li Y."/>
            <person name="Mao J."/>
            <person name="Guo H."/>
            <person name="Dou H."/>
            <person name="Li T."/>
            <person name="Mu C."/>
            <person name="Jiang W."/>
            <person name="Fu Q."/>
            <person name="Fu X."/>
            <person name="Miao Y."/>
            <person name="Liu J."/>
            <person name="Yu Q."/>
            <person name="Li R."/>
            <person name="Liao H."/>
            <person name="Li X."/>
            <person name="Kong Y."/>
            <person name="Jiang Z."/>
            <person name="Chourrout D."/>
            <person name="Li R."/>
            <person name="Bao Z."/>
        </authorList>
    </citation>
    <scope>NUCLEOTIDE SEQUENCE [LARGE SCALE GENOMIC DNA]</scope>
    <source>
        <strain evidence="15 16">PY_sf001</strain>
    </source>
</reference>
<keyword evidence="7" id="KW-0735">Signal-anchor</keyword>
<evidence type="ECO:0000256" key="10">
    <source>
        <dbReference type="ARBA" id="ARBA00023136"/>
    </source>
</evidence>
<evidence type="ECO:0000256" key="8">
    <source>
        <dbReference type="ARBA" id="ARBA00022989"/>
    </source>
</evidence>
<feature type="domain" description="Fucosyltransferase N-terminal" evidence="14">
    <location>
        <begin position="73"/>
        <end position="152"/>
    </location>
</feature>
<dbReference type="GO" id="GO:0032580">
    <property type="term" value="C:Golgi cisterna membrane"/>
    <property type="evidence" value="ECO:0007669"/>
    <property type="project" value="UniProtKB-SubCell"/>
</dbReference>